<evidence type="ECO:0000313" key="2">
    <source>
        <dbReference type="EMBL" id="CAJ0567660.1"/>
    </source>
</evidence>
<dbReference type="PANTHER" id="PTHR21749:SF6">
    <property type="entry name" value="ACTIVIN_RECP DOMAIN-CONTAINING PROTEIN"/>
    <property type="match status" value="1"/>
</dbReference>
<evidence type="ECO:0008006" key="4">
    <source>
        <dbReference type="Google" id="ProtNLM"/>
    </source>
</evidence>
<dbReference type="EMBL" id="CATQJA010001531">
    <property type="protein sequence ID" value="CAJ0567660.1"/>
    <property type="molecule type" value="Genomic_DNA"/>
</dbReference>
<dbReference type="EMBL" id="CATQJA010000935">
    <property type="protein sequence ID" value="CAJ0564905.1"/>
    <property type="molecule type" value="Genomic_DNA"/>
</dbReference>
<evidence type="ECO:0000313" key="1">
    <source>
        <dbReference type="EMBL" id="CAJ0564905.1"/>
    </source>
</evidence>
<reference evidence="2" key="1">
    <citation type="submission" date="2023-06" db="EMBL/GenBank/DDBJ databases">
        <authorList>
            <person name="Delattre M."/>
        </authorList>
    </citation>
    <scope>NUCLEOTIDE SEQUENCE</scope>
    <source>
        <strain evidence="2">AF72</strain>
    </source>
</reference>
<gene>
    <name evidence="1" type="ORF">MSPICULIGERA_LOCUS3569</name>
    <name evidence="2" type="ORF">MSPICULIGERA_LOCUS6204</name>
</gene>
<accession>A0AA36CG15</accession>
<dbReference type="SUPFAM" id="SSF57302">
    <property type="entry name" value="Snake toxin-like"/>
    <property type="match status" value="1"/>
</dbReference>
<proteinExistence type="predicted"/>
<sequence>MNARLLIALFSLLAVALGLECYTGFTYIRGQSVGTNKETCSSPKDFCYNATADMTNLNLVSRSGCSNLLCKVAKNKCIDQSFLGKKTRFCCCNDGDLCNSKRAAMNTVEKFADRMHDFSKIFG</sequence>
<dbReference type="PANTHER" id="PTHR21749">
    <property type="entry name" value="PRION-LIKE- Q/N-RICH -DOMAIN-BEARING PROTEIN PROTEIN 24"/>
    <property type="match status" value="1"/>
</dbReference>
<comment type="caution">
    <text evidence="2">The sequence shown here is derived from an EMBL/GenBank/DDBJ whole genome shotgun (WGS) entry which is preliminary data.</text>
</comment>
<evidence type="ECO:0000313" key="3">
    <source>
        <dbReference type="Proteomes" id="UP001177023"/>
    </source>
</evidence>
<name>A0AA36CG15_9BILA</name>
<dbReference type="Proteomes" id="UP001177023">
    <property type="component" value="Unassembled WGS sequence"/>
</dbReference>
<dbReference type="InterPro" id="IPR045860">
    <property type="entry name" value="Snake_toxin-like_sf"/>
</dbReference>
<organism evidence="2 3">
    <name type="scientific">Mesorhabditis spiculigera</name>
    <dbReference type="NCBI Taxonomy" id="96644"/>
    <lineage>
        <taxon>Eukaryota</taxon>
        <taxon>Metazoa</taxon>
        <taxon>Ecdysozoa</taxon>
        <taxon>Nematoda</taxon>
        <taxon>Chromadorea</taxon>
        <taxon>Rhabditida</taxon>
        <taxon>Rhabditina</taxon>
        <taxon>Rhabditomorpha</taxon>
        <taxon>Rhabditoidea</taxon>
        <taxon>Rhabditidae</taxon>
        <taxon>Mesorhabditinae</taxon>
        <taxon>Mesorhabditis</taxon>
    </lineage>
</organism>
<protein>
    <recommendedName>
        <fullName evidence="4">Activin_recp domain-containing protein</fullName>
    </recommendedName>
</protein>
<feature type="non-terminal residue" evidence="2">
    <location>
        <position position="1"/>
    </location>
</feature>
<keyword evidence="3" id="KW-1185">Reference proteome</keyword>
<dbReference type="AlphaFoldDB" id="A0AA36CG15"/>